<reference evidence="4" key="1">
    <citation type="submission" date="2019-09" db="EMBL/GenBank/DDBJ databases">
        <title>Antimicrobial potential of Antarctic Bacteria.</title>
        <authorList>
            <person name="Benaud N."/>
            <person name="Edwards R.J."/>
            <person name="Ferrari B.C."/>
        </authorList>
    </citation>
    <scope>NUCLEOTIDE SEQUENCE [LARGE SCALE GENOMIC DNA]</scope>
    <source>
        <strain evidence="4">INR9</strain>
    </source>
</reference>
<dbReference type="Proteomes" id="UP000515511">
    <property type="component" value="Chromosome"/>
</dbReference>
<evidence type="ECO:0000313" key="4">
    <source>
        <dbReference type="Proteomes" id="UP000515511"/>
    </source>
</evidence>
<evidence type="ECO:0000259" key="2">
    <source>
        <dbReference type="Pfam" id="PF12010"/>
    </source>
</evidence>
<dbReference type="AlphaFoldDB" id="A0A7G6YAB9"/>
<proteinExistence type="predicted"/>
<name>A0A7G6YAB9_9MICO</name>
<protein>
    <submittedName>
        <fullName evidence="3">ABC transporter substrate-binding protein</fullName>
    </submittedName>
</protein>
<sequence length="522" mass="56685">MSASTNGAALSRRGFLAGTGGALAMFALAACTPGGAAGSGKEYSLLLPGVAPTGNWNGVLAALNKKLQADKGFTIKPEFINWTNYPTQSVLKFTSGEKFQTALSARWLNMQKLVASKAIVGLSDKLNSGQYSNITKTVSKRVIDSNLWDGQLYGIPAVNTAARVINFTVRGDLVDKYAHGELADYDALEKFWYDIKQHESGMTPYVDSGNSALIDVIGSPTASWTRAAWENPNRMPVGFSNNSILYFPALDATKTGSANLVPFYEDQNSIDSMKLVRKYYQDGIINADALNTDAATRDGLFNQGGAATVWAITDGTATSSHLPLLKKAVPNASVMTVLPFRDGKKAKPNQTFQADNQVVVNARGDVDAALELIDWVSIKENHDLLQYGIEGTDWKAVGDTKYRQVSDYNGFPGYALSWRVPLERRSTDISESEAGWLDWAQDYNNFTTDPFATFIPDLTPVQKEDAQVQAALVQYGLPLAVGAVDVDKGLSDLKKAVDTAGADKVREELEKQANAYLKKQKK</sequence>
<dbReference type="SUPFAM" id="SSF53850">
    <property type="entry name" value="Periplasmic binding protein-like II"/>
    <property type="match status" value="1"/>
</dbReference>
<feature type="domain" description="DUF3502" evidence="2">
    <location>
        <begin position="450"/>
        <end position="518"/>
    </location>
</feature>
<dbReference type="Pfam" id="PF12010">
    <property type="entry name" value="DUF3502"/>
    <property type="match status" value="1"/>
</dbReference>
<dbReference type="KEGG" id="lse:F1C12_10025"/>
<dbReference type="InterPro" id="IPR006311">
    <property type="entry name" value="TAT_signal"/>
</dbReference>
<accession>A0A7G6YAB9</accession>
<evidence type="ECO:0000256" key="1">
    <source>
        <dbReference type="SAM" id="SignalP"/>
    </source>
</evidence>
<feature type="signal peptide" evidence="1">
    <location>
        <begin position="1"/>
        <end position="29"/>
    </location>
</feature>
<feature type="chain" id="PRO_5028901894" evidence="1">
    <location>
        <begin position="30"/>
        <end position="522"/>
    </location>
</feature>
<organism evidence="3 4">
    <name type="scientific">Leifsonia shinshuensis</name>
    <dbReference type="NCBI Taxonomy" id="150026"/>
    <lineage>
        <taxon>Bacteria</taxon>
        <taxon>Bacillati</taxon>
        <taxon>Actinomycetota</taxon>
        <taxon>Actinomycetes</taxon>
        <taxon>Micrococcales</taxon>
        <taxon>Microbacteriaceae</taxon>
        <taxon>Leifsonia</taxon>
    </lineage>
</organism>
<dbReference type="Gene3D" id="3.40.190.10">
    <property type="entry name" value="Periplasmic binding protein-like II"/>
    <property type="match status" value="3"/>
</dbReference>
<keyword evidence="1" id="KW-0732">Signal</keyword>
<gene>
    <name evidence="3" type="ORF">F1C12_10025</name>
</gene>
<dbReference type="PROSITE" id="PS51318">
    <property type="entry name" value="TAT"/>
    <property type="match status" value="1"/>
</dbReference>
<dbReference type="InterPro" id="IPR022627">
    <property type="entry name" value="DUF3502"/>
</dbReference>
<evidence type="ECO:0000313" key="3">
    <source>
        <dbReference type="EMBL" id="QNE35434.1"/>
    </source>
</evidence>
<dbReference type="RefSeq" id="WP_185278594.1">
    <property type="nucleotide sequence ID" value="NZ_CP043641.1"/>
</dbReference>
<dbReference type="EMBL" id="CP043641">
    <property type="protein sequence ID" value="QNE35434.1"/>
    <property type="molecule type" value="Genomic_DNA"/>
</dbReference>